<dbReference type="EMBL" id="LIIK01000038">
    <property type="protein sequence ID" value="KQM08436.1"/>
    <property type="molecule type" value="Genomic_DNA"/>
</dbReference>
<sequence length="297" mass="32614">MASEGVIIVADGGSSSVQWAVFTPGGEVSRRTSSGINPFILNSEQIYGEVARVLAPWRGRIQNLHFYGTACGVDQPWQRVYDAFTRFAPEATVEVRSDMVGAALACWHHGKGLTAILGTGSNLAYWDGDDMLQITPSLGYILGDEGSGAWIGKRLARDWMYGLLPPELENRLNSEVGVALGITKDARGVYDSKGLVDRVFNGERPNAFLSSLARYAIDYRELAYCDSLLREAVGGFVQSFCLPAKAKGYRALRAVGSIAWFCRDILQASCASIGIEMDRVVREPLEEMIVHFKEVYQ</sequence>
<gene>
    <name evidence="1" type="ORF">AL399_07315</name>
</gene>
<dbReference type="Proteomes" id="UP000054172">
    <property type="component" value="Unassembled WGS sequence"/>
</dbReference>
<dbReference type="InterPro" id="IPR043129">
    <property type="entry name" value="ATPase_NBD"/>
</dbReference>
<dbReference type="SUPFAM" id="SSF53067">
    <property type="entry name" value="Actin-like ATPase domain"/>
    <property type="match status" value="2"/>
</dbReference>
<dbReference type="PATRIC" id="fig|1702214.3.peg.1056"/>
<evidence type="ECO:0000313" key="2">
    <source>
        <dbReference type="Proteomes" id="UP000054172"/>
    </source>
</evidence>
<dbReference type="CDD" id="cd24079">
    <property type="entry name" value="ASKHA_NBD_PG1100-like"/>
    <property type="match status" value="1"/>
</dbReference>
<dbReference type="STRING" id="1702214.AL399_07315"/>
<evidence type="ECO:0008006" key="3">
    <source>
        <dbReference type="Google" id="ProtNLM"/>
    </source>
</evidence>
<accession>A0A0Q4B6S6</accession>
<evidence type="ECO:0000313" key="1">
    <source>
        <dbReference type="EMBL" id="KQM08436.1"/>
    </source>
</evidence>
<dbReference type="Gene3D" id="1.10.720.160">
    <property type="match status" value="1"/>
</dbReference>
<protein>
    <recommendedName>
        <fullName evidence="3">ATPase BadF/BadG/BcrA/BcrD type domain-containing protein</fullName>
    </recommendedName>
</protein>
<dbReference type="AlphaFoldDB" id="A0A0Q4B6S6"/>
<keyword evidence="2" id="KW-1185">Reference proteome</keyword>
<comment type="caution">
    <text evidence="1">The sequence shown here is derived from an EMBL/GenBank/DDBJ whole genome shotgun (WGS) entry which is preliminary data.</text>
</comment>
<proteinExistence type="predicted"/>
<name>A0A0Q4B6S6_9BACT</name>
<reference evidence="1" key="1">
    <citation type="submission" date="2015-08" db="EMBL/GenBank/DDBJ databases">
        <title>Candidatus Bacteriodes Periocalifornicus.</title>
        <authorList>
            <person name="McLean J.S."/>
            <person name="Kelley S."/>
        </authorList>
    </citation>
    <scope>NUCLEOTIDE SEQUENCE [LARGE SCALE GENOMIC DNA]</scope>
    <source>
        <strain evidence="1">12B</strain>
    </source>
</reference>
<organism evidence="1 2">
    <name type="scientific">Candidatus [Bacteroides] periocalifornicus</name>
    <dbReference type="NCBI Taxonomy" id="1702214"/>
    <lineage>
        <taxon>Bacteria</taxon>
        <taxon>Pseudomonadati</taxon>
        <taxon>Bacteroidota</taxon>
    </lineage>
</organism>
<dbReference type="Gene3D" id="3.30.420.40">
    <property type="match status" value="2"/>
</dbReference>